<keyword evidence="2" id="KW-1185">Reference proteome</keyword>
<evidence type="ECO:0000313" key="1">
    <source>
        <dbReference type="EMBL" id="SDK65380.1"/>
    </source>
</evidence>
<dbReference type="RefSeq" id="WP_091515792.1">
    <property type="nucleotide sequence ID" value="NZ_FNFH01000006.1"/>
</dbReference>
<dbReference type="STRING" id="658219.SAMN05216212_2884"/>
<protein>
    <submittedName>
        <fullName evidence="1">Uncharacterized protein</fullName>
    </submittedName>
</protein>
<reference evidence="2" key="1">
    <citation type="submission" date="2016-10" db="EMBL/GenBank/DDBJ databases">
        <authorList>
            <person name="Varghese N."/>
            <person name="Submissions S."/>
        </authorList>
    </citation>
    <scope>NUCLEOTIDE SEQUENCE [LARGE SCALE GENOMIC DNA]</scope>
    <source>
        <strain evidence="2">CGMCC 1.10658</strain>
    </source>
</reference>
<dbReference type="AlphaFoldDB" id="A0A1G9DNJ4"/>
<dbReference type="EMBL" id="FNFH01000006">
    <property type="protein sequence ID" value="SDK65380.1"/>
    <property type="molecule type" value="Genomic_DNA"/>
</dbReference>
<accession>A0A1G9DNJ4</accession>
<proteinExistence type="predicted"/>
<name>A0A1G9DNJ4_9GAMM</name>
<evidence type="ECO:0000313" key="2">
    <source>
        <dbReference type="Proteomes" id="UP000199305"/>
    </source>
</evidence>
<organism evidence="1 2">
    <name type="scientific">Microbulbifer yueqingensis</name>
    <dbReference type="NCBI Taxonomy" id="658219"/>
    <lineage>
        <taxon>Bacteria</taxon>
        <taxon>Pseudomonadati</taxon>
        <taxon>Pseudomonadota</taxon>
        <taxon>Gammaproteobacteria</taxon>
        <taxon>Cellvibrionales</taxon>
        <taxon>Microbulbiferaceae</taxon>
        <taxon>Microbulbifer</taxon>
    </lineage>
</organism>
<sequence>MRCWRRYWKFLLALAVVVGLVLLQFSGRRGENRIAPSLHETAAGHGSLLSPLPAFRLRFIPS</sequence>
<dbReference type="Proteomes" id="UP000199305">
    <property type="component" value="Unassembled WGS sequence"/>
</dbReference>
<gene>
    <name evidence="1" type="ORF">SAMN05216212_2884</name>
</gene>